<dbReference type="PROSITE" id="PS50850">
    <property type="entry name" value="MFS"/>
    <property type="match status" value="1"/>
</dbReference>
<dbReference type="PANTHER" id="PTHR43124">
    <property type="entry name" value="PURINE EFFLUX PUMP PBUE"/>
    <property type="match status" value="1"/>
</dbReference>
<accession>A0A1U7NPM7</accession>
<keyword evidence="3" id="KW-1003">Cell membrane</keyword>
<feature type="transmembrane region" description="Helical" evidence="7">
    <location>
        <begin position="151"/>
        <end position="170"/>
    </location>
</feature>
<keyword evidence="2" id="KW-0813">Transport</keyword>
<dbReference type="InterPro" id="IPR020846">
    <property type="entry name" value="MFS_dom"/>
</dbReference>
<feature type="transmembrane region" description="Helical" evidence="7">
    <location>
        <begin position="239"/>
        <end position="263"/>
    </location>
</feature>
<sequence>MTNNFQILLFARFMAGLFGTAYGVIATTTIASLSSNKNVGRNIALLISGASAALMIGIPLCRILIEYFSWQMIYLVLVILMGGGLLAYTILLPESKTNTVKIDLNKEWKLLTTPKVWSIILASFIVFVGYGAFYTYLTPYLIELFPQIEPYTSGILVFVGACALIGNSISGYICDRIGFARALLYGTELQILVGFLIFITQNNMVVNILYVFLWMITGWFIGLQLNTGINVVSQKRSNFIVSLSGSIIQFSQAVGSSISAIVINQFGMSMIIFISMITSLLCVIFCLLQTIQKQAAIITSENI</sequence>
<evidence type="ECO:0000256" key="2">
    <source>
        <dbReference type="ARBA" id="ARBA00022448"/>
    </source>
</evidence>
<feature type="transmembrane region" description="Helical" evidence="7">
    <location>
        <begin position="43"/>
        <end position="65"/>
    </location>
</feature>
<dbReference type="RefSeq" id="WP_076340564.1">
    <property type="nucleotide sequence ID" value="NZ_CAPDDE010000001.1"/>
</dbReference>
<comment type="caution">
    <text evidence="9">The sequence shown here is derived from an EMBL/GenBank/DDBJ whole genome shotgun (WGS) entry which is preliminary data.</text>
</comment>
<name>A0A1U7NPM7_9FIRM</name>
<dbReference type="GeneID" id="78274665"/>
<dbReference type="GO" id="GO:0022857">
    <property type="term" value="F:transmembrane transporter activity"/>
    <property type="evidence" value="ECO:0007669"/>
    <property type="project" value="InterPro"/>
</dbReference>
<organism evidence="9 10">
    <name type="scientific">Dubosiella newyorkensis</name>
    <dbReference type="NCBI Taxonomy" id="1862672"/>
    <lineage>
        <taxon>Bacteria</taxon>
        <taxon>Bacillati</taxon>
        <taxon>Bacillota</taxon>
        <taxon>Erysipelotrichia</taxon>
        <taxon>Erysipelotrichales</taxon>
        <taxon>Erysipelotrichaceae</taxon>
        <taxon>Dubosiella</taxon>
    </lineage>
</organism>
<keyword evidence="10" id="KW-1185">Reference proteome</keyword>
<dbReference type="PANTHER" id="PTHR43124:SF10">
    <property type="entry name" value="PURINE EFFLUX PUMP PBUE"/>
    <property type="match status" value="1"/>
</dbReference>
<dbReference type="OrthoDB" id="337363at2"/>
<dbReference type="Gene3D" id="1.20.1250.20">
    <property type="entry name" value="MFS general substrate transporter like domains"/>
    <property type="match status" value="1"/>
</dbReference>
<feature type="transmembrane region" description="Helical" evidence="7">
    <location>
        <begin position="6"/>
        <end position="31"/>
    </location>
</feature>
<evidence type="ECO:0000256" key="4">
    <source>
        <dbReference type="ARBA" id="ARBA00022692"/>
    </source>
</evidence>
<dbReference type="Pfam" id="PF07690">
    <property type="entry name" value="MFS_1"/>
    <property type="match status" value="1"/>
</dbReference>
<reference evidence="9 10" key="1">
    <citation type="submission" date="2016-11" db="EMBL/GenBank/DDBJ databases">
        <title>Description of two novel members of the family Erysipelotrichaceae: Ileibacterium lipovorans gen. nov., sp. nov. and Dubosiella newyorkensis, gen. nov., sp. nov.</title>
        <authorList>
            <person name="Cox L.M."/>
            <person name="Sohn J."/>
            <person name="Tyrrell K.L."/>
            <person name="Citron D.M."/>
            <person name="Lawson P.A."/>
            <person name="Patel N.B."/>
            <person name="Iizumi T."/>
            <person name="Perez-Perez G.I."/>
            <person name="Goldstein E.J."/>
            <person name="Blaser M.J."/>
        </authorList>
    </citation>
    <scope>NUCLEOTIDE SEQUENCE [LARGE SCALE GENOMIC DNA]</scope>
    <source>
        <strain evidence="9 10">NYU-BL-A4</strain>
    </source>
</reference>
<evidence type="ECO:0000256" key="7">
    <source>
        <dbReference type="SAM" id="Phobius"/>
    </source>
</evidence>
<keyword evidence="4 7" id="KW-0812">Transmembrane</keyword>
<feature type="transmembrane region" description="Helical" evidence="7">
    <location>
        <begin position="269"/>
        <end position="288"/>
    </location>
</feature>
<feature type="domain" description="Major facilitator superfamily (MFS) profile" evidence="8">
    <location>
        <begin position="1"/>
        <end position="294"/>
    </location>
</feature>
<evidence type="ECO:0000256" key="5">
    <source>
        <dbReference type="ARBA" id="ARBA00022989"/>
    </source>
</evidence>
<evidence type="ECO:0000259" key="8">
    <source>
        <dbReference type="PROSITE" id="PS50850"/>
    </source>
</evidence>
<keyword evidence="5 7" id="KW-1133">Transmembrane helix</keyword>
<feature type="transmembrane region" description="Helical" evidence="7">
    <location>
        <begin position="182"/>
        <end position="199"/>
    </location>
</feature>
<protein>
    <recommendedName>
        <fullName evidence="8">Major facilitator superfamily (MFS) profile domain-containing protein</fullName>
    </recommendedName>
</protein>
<evidence type="ECO:0000313" key="9">
    <source>
        <dbReference type="EMBL" id="OLU47593.1"/>
    </source>
</evidence>
<dbReference type="SUPFAM" id="SSF103473">
    <property type="entry name" value="MFS general substrate transporter"/>
    <property type="match status" value="1"/>
</dbReference>
<proteinExistence type="predicted"/>
<gene>
    <name evidence="9" type="ORF">BO225_01730</name>
</gene>
<dbReference type="STRING" id="1862672.BO225_01730"/>
<dbReference type="AlphaFoldDB" id="A0A1U7NPM7"/>
<evidence type="ECO:0000256" key="1">
    <source>
        <dbReference type="ARBA" id="ARBA00004651"/>
    </source>
</evidence>
<dbReference type="InterPro" id="IPR036259">
    <property type="entry name" value="MFS_trans_sf"/>
</dbReference>
<feature type="transmembrane region" description="Helical" evidence="7">
    <location>
        <begin position="205"/>
        <end position="227"/>
    </location>
</feature>
<dbReference type="EMBL" id="MPKA01000044">
    <property type="protein sequence ID" value="OLU47593.1"/>
    <property type="molecule type" value="Genomic_DNA"/>
</dbReference>
<evidence type="ECO:0000313" key="10">
    <source>
        <dbReference type="Proteomes" id="UP000186705"/>
    </source>
</evidence>
<evidence type="ECO:0000256" key="6">
    <source>
        <dbReference type="ARBA" id="ARBA00023136"/>
    </source>
</evidence>
<dbReference type="InterPro" id="IPR050189">
    <property type="entry name" value="MFS_Efflux_Transporters"/>
</dbReference>
<dbReference type="GO" id="GO:0005886">
    <property type="term" value="C:plasma membrane"/>
    <property type="evidence" value="ECO:0007669"/>
    <property type="project" value="UniProtKB-SubCell"/>
</dbReference>
<feature type="transmembrane region" description="Helical" evidence="7">
    <location>
        <begin position="71"/>
        <end position="91"/>
    </location>
</feature>
<evidence type="ECO:0000256" key="3">
    <source>
        <dbReference type="ARBA" id="ARBA00022475"/>
    </source>
</evidence>
<keyword evidence="6 7" id="KW-0472">Membrane</keyword>
<dbReference type="Proteomes" id="UP000186705">
    <property type="component" value="Unassembled WGS sequence"/>
</dbReference>
<feature type="transmembrane region" description="Helical" evidence="7">
    <location>
        <begin position="116"/>
        <end position="136"/>
    </location>
</feature>
<comment type="subcellular location">
    <subcellularLocation>
        <location evidence="1">Cell membrane</location>
        <topology evidence="1">Multi-pass membrane protein</topology>
    </subcellularLocation>
</comment>
<dbReference type="InterPro" id="IPR011701">
    <property type="entry name" value="MFS"/>
</dbReference>